<dbReference type="RefSeq" id="WP_188774225.1">
    <property type="nucleotide sequence ID" value="NZ_BMMB01000002.1"/>
</dbReference>
<comment type="caution">
    <text evidence="1">The sequence shown here is derived from an EMBL/GenBank/DDBJ whole genome shotgun (WGS) entry which is preliminary data.</text>
</comment>
<sequence>MKETVMVKHAVTGREFLNNNRQALDYQFSELPEGRYRLEFAGIEPELAQDILRFRQELNMFRFELPDNEPQIKHWYYVNPERVQFDAEQGRLTIEADSQIRYLPTDYWA</sequence>
<organism evidence="1 2">
    <name type="scientific">Paenibacillus hunanensis</name>
    <dbReference type="NCBI Taxonomy" id="539262"/>
    <lineage>
        <taxon>Bacteria</taxon>
        <taxon>Bacillati</taxon>
        <taxon>Bacillota</taxon>
        <taxon>Bacilli</taxon>
        <taxon>Bacillales</taxon>
        <taxon>Paenibacillaceae</taxon>
        <taxon>Paenibacillus</taxon>
    </lineage>
</organism>
<dbReference type="EMBL" id="JAVDQH010000002">
    <property type="protein sequence ID" value="MDR6242723.1"/>
    <property type="molecule type" value="Genomic_DNA"/>
</dbReference>
<proteinExistence type="predicted"/>
<reference evidence="1 2" key="1">
    <citation type="submission" date="2023-07" db="EMBL/GenBank/DDBJ databases">
        <title>Genomic Encyclopedia of Type Strains, Phase IV (KMG-IV): sequencing the most valuable type-strain genomes for metagenomic binning, comparative biology and taxonomic classification.</title>
        <authorList>
            <person name="Goeker M."/>
        </authorList>
    </citation>
    <scope>NUCLEOTIDE SEQUENCE [LARGE SCALE GENOMIC DNA]</scope>
    <source>
        <strain evidence="1 2">DSM 22170</strain>
    </source>
</reference>
<evidence type="ECO:0000313" key="1">
    <source>
        <dbReference type="EMBL" id="MDR6242723.1"/>
    </source>
</evidence>
<dbReference type="Proteomes" id="UP001185028">
    <property type="component" value="Unassembled WGS sequence"/>
</dbReference>
<gene>
    <name evidence="1" type="ORF">JOC58_000607</name>
</gene>
<keyword evidence="2" id="KW-1185">Reference proteome</keyword>
<evidence type="ECO:0000313" key="2">
    <source>
        <dbReference type="Proteomes" id="UP001185028"/>
    </source>
</evidence>
<accession>A0ABU1IWY4</accession>
<name>A0ABU1IWY4_9BACL</name>
<protein>
    <submittedName>
        <fullName evidence="1">Uncharacterized protein</fullName>
    </submittedName>
</protein>